<sequence>MEAKSLLIKDTTKEQREEIVRQGLCSDSCGDCSQCGSYGVRDLMSLYQKYIDGEMELFEINLQIRGGTVR</sequence>
<reference evidence="1" key="2">
    <citation type="journal article" date="2021" name="PeerJ">
        <title>Extensive microbial diversity within the chicken gut microbiome revealed by metagenomics and culture.</title>
        <authorList>
            <person name="Gilroy R."/>
            <person name="Ravi A."/>
            <person name="Getino M."/>
            <person name="Pursley I."/>
            <person name="Horton D.L."/>
            <person name="Alikhan N.F."/>
            <person name="Baker D."/>
            <person name="Gharbi K."/>
            <person name="Hall N."/>
            <person name="Watson M."/>
            <person name="Adriaenssens E.M."/>
            <person name="Foster-Nyarko E."/>
            <person name="Jarju S."/>
            <person name="Secka A."/>
            <person name="Antonio M."/>
            <person name="Oren A."/>
            <person name="Chaudhuri R.R."/>
            <person name="La Ragione R."/>
            <person name="Hildebrand F."/>
            <person name="Pallen M.J."/>
        </authorList>
    </citation>
    <scope>NUCLEOTIDE SEQUENCE</scope>
    <source>
        <strain evidence="1">1370</strain>
    </source>
</reference>
<proteinExistence type="predicted"/>
<dbReference type="EMBL" id="DVOL01000009">
    <property type="protein sequence ID" value="HIV10205.1"/>
    <property type="molecule type" value="Genomic_DNA"/>
</dbReference>
<name>A0A9D1NQE3_9FIRM</name>
<protein>
    <submittedName>
        <fullName evidence="1">Uncharacterized protein</fullName>
    </submittedName>
</protein>
<gene>
    <name evidence="1" type="ORF">IAD28_00710</name>
</gene>
<dbReference type="AlphaFoldDB" id="A0A9D1NQE3"/>
<evidence type="ECO:0000313" key="1">
    <source>
        <dbReference type="EMBL" id="HIV10205.1"/>
    </source>
</evidence>
<dbReference type="Proteomes" id="UP000823960">
    <property type="component" value="Unassembled WGS sequence"/>
</dbReference>
<accession>A0A9D1NQE3</accession>
<reference evidence="1" key="1">
    <citation type="submission" date="2020-10" db="EMBL/GenBank/DDBJ databases">
        <authorList>
            <person name="Gilroy R."/>
        </authorList>
    </citation>
    <scope>NUCLEOTIDE SEQUENCE</scope>
    <source>
        <strain evidence="1">1370</strain>
    </source>
</reference>
<organism evidence="1 2">
    <name type="scientific">Candidatus Faeciplasma avium</name>
    <dbReference type="NCBI Taxonomy" id="2840798"/>
    <lineage>
        <taxon>Bacteria</taxon>
        <taxon>Bacillati</taxon>
        <taxon>Bacillota</taxon>
        <taxon>Clostridia</taxon>
        <taxon>Eubacteriales</taxon>
        <taxon>Oscillospiraceae</taxon>
        <taxon>Oscillospiraceae incertae sedis</taxon>
        <taxon>Candidatus Faeciplasma</taxon>
    </lineage>
</organism>
<comment type="caution">
    <text evidence="1">The sequence shown here is derived from an EMBL/GenBank/DDBJ whole genome shotgun (WGS) entry which is preliminary data.</text>
</comment>
<evidence type="ECO:0000313" key="2">
    <source>
        <dbReference type="Proteomes" id="UP000823960"/>
    </source>
</evidence>